<gene>
    <name evidence="2" type="ORF">FJ651_08210</name>
</gene>
<dbReference type="EC" id="1.13.11.63" evidence="1"/>
<dbReference type="GO" id="GO:0003834">
    <property type="term" value="F:beta-carotene 15,15'-dioxygenase activity"/>
    <property type="evidence" value="ECO:0007669"/>
    <property type="project" value="UniProtKB-EC"/>
</dbReference>
<keyword evidence="1" id="KW-0472">Membrane</keyword>
<keyword evidence="1" id="KW-0479">Metal-binding</keyword>
<dbReference type="InterPro" id="IPR022270">
    <property type="entry name" value="Blh_diox"/>
</dbReference>
<keyword evidence="1" id="KW-0812">Transmembrane</keyword>
<evidence type="ECO:0000313" key="2">
    <source>
        <dbReference type="EMBL" id="TPV34129.1"/>
    </source>
</evidence>
<dbReference type="NCBIfam" id="TIGR03753">
    <property type="entry name" value="blh_monoox"/>
    <property type="match status" value="1"/>
</dbReference>
<sequence length="293" mass="33882">MSSTHQKIQSIRIVSTFFGLWISAYLLGGFENYVAFFLIFSLGILHGSNDITLIKRAYGSENLTFFKVLTSYIMLIGLGTALFFLVPMLALIIFIVFSAYHFGEQHFHFLQVKNTISAYLFYFGYGLFVITLILYLNASDALRIINQMIGVVVVLDVLRWTLLASAILTLVTGTMVYIKQKFNVFLELFYLLLFSVVFFIASLIWSFTLYFILWHSLPSLADQVEFLYKEVTKETIVRYIRASFIYWLLSVVGFFVLVQFFKDNPTVMLSFFFSFLAAITFPHVLVMHKILKH</sequence>
<dbReference type="EMBL" id="VHIQ01000003">
    <property type="protein sequence ID" value="TPV34129.1"/>
    <property type="molecule type" value="Genomic_DNA"/>
</dbReference>
<feature type="transmembrane region" description="Helical" evidence="1">
    <location>
        <begin position="72"/>
        <end position="96"/>
    </location>
</feature>
<dbReference type="GO" id="GO:0005886">
    <property type="term" value="C:plasma membrane"/>
    <property type="evidence" value="ECO:0007669"/>
    <property type="project" value="UniProtKB-SubCell"/>
</dbReference>
<feature type="transmembrane region" description="Helical" evidence="1">
    <location>
        <begin position="9"/>
        <end position="27"/>
    </location>
</feature>
<name>A0A506PKH2_9FLAO</name>
<keyword evidence="1" id="KW-0408">Iron</keyword>
<keyword evidence="1" id="KW-0560">Oxidoreductase</keyword>
<dbReference type="OrthoDB" id="945227at2"/>
<organism evidence="2 3">
    <name type="scientific">Paucihalobacter ruber</name>
    <dbReference type="NCBI Taxonomy" id="2567861"/>
    <lineage>
        <taxon>Bacteria</taxon>
        <taxon>Pseudomonadati</taxon>
        <taxon>Bacteroidota</taxon>
        <taxon>Flavobacteriia</taxon>
        <taxon>Flavobacteriales</taxon>
        <taxon>Flavobacteriaceae</taxon>
        <taxon>Paucihalobacter</taxon>
    </lineage>
</organism>
<feature type="transmembrane region" description="Helical" evidence="1">
    <location>
        <begin position="116"/>
        <end position="136"/>
    </location>
</feature>
<dbReference type="GO" id="GO:0004497">
    <property type="term" value="F:monooxygenase activity"/>
    <property type="evidence" value="ECO:0007669"/>
    <property type="project" value="UniProtKB-KW"/>
</dbReference>
<dbReference type="Proteomes" id="UP000317332">
    <property type="component" value="Unassembled WGS sequence"/>
</dbReference>
<dbReference type="AlphaFoldDB" id="A0A506PKH2"/>
<comment type="caution">
    <text evidence="1">Lacks conserved residue(s) required for the propagation of feature annotation.</text>
</comment>
<reference evidence="2 3" key="1">
    <citation type="submission" date="2019-06" db="EMBL/GenBank/DDBJ databases">
        <title>Flavobacteriaceae Paucihalobacterium erythroidium CWB-1, complete genome.</title>
        <authorList>
            <person name="Wu S."/>
        </authorList>
    </citation>
    <scope>NUCLEOTIDE SEQUENCE [LARGE SCALE GENOMIC DNA]</scope>
    <source>
        <strain evidence="2 3">CWB-1</strain>
    </source>
</reference>
<feature type="transmembrane region" description="Helical" evidence="1">
    <location>
        <begin position="190"/>
        <end position="213"/>
    </location>
</feature>
<keyword evidence="2" id="KW-0503">Monooxygenase</keyword>
<keyword evidence="1" id="KW-0223">Dioxygenase</keyword>
<comment type="catalytic activity">
    <reaction evidence="1">
        <text>all-trans-beta-carotene + O2 = 2 all-trans-retinal</text>
        <dbReference type="Rhea" id="RHEA:32887"/>
        <dbReference type="ChEBI" id="CHEBI:15379"/>
        <dbReference type="ChEBI" id="CHEBI:17579"/>
        <dbReference type="ChEBI" id="CHEBI:17898"/>
        <dbReference type="EC" id="1.13.11.63"/>
    </reaction>
</comment>
<accession>A0A506PKH2</accession>
<evidence type="ECO:0000256" key="1">
    <source>
        <dbReference type="HAMAP-Rule" id="MF_02093"/>
    </source>
</evidence>
<comment type="cofactor">
    <cofactor evidence="1">
        <name>Fe(2+)</name>
        <dbReference type="ChEBI" id="CHEBI:29033"/>
    </cofactor>
</comment>
<feature type="transmembrane region" description="Helical" evidence="1">
    <location>
        <begin position="157"/>
        <end position="178"/>
    </location>
</feature>
<protein>
    <recommendedName>
        <fullName evidence="1">Probable beta-carotene 15,15'-dioxygenase</fullName>
        <ecNumber evidence="1">1.13.11.63</ecNumber>
    </recommendedName>
</protein>
<comment type="subcellular location">
    <subcellularLocation>
        <location evidence="1">Cell membrane</location>
        <topology evidence="1">Multi-pass membrane protein</topology>
    </subcellularLocation>
</comment>
<feature type="transmembrane region" description="Helical" evidence="1">
    <location>
        <begin position="244"/>
        <end position="261"/>
    </location>
</feature>
<dbReference type="Pfam" id="PF15461">
    <property type="entry name" value="BCD"/>
    <property type="match status" value="1"/>
</dbReference>
<dbReference type="GO" id="GO:0010436">
    <property type="term" value="F:carotenoid dioxygenase activity"/>
    <property type="evidence" value="ECO:0007669"/>
    <property type="project" value="UniProtKB-UniRule"/>
</dbReference>
<dbReference type="HAMAP" id="MF_02093">
    <property type="entry name" value="Beta_carotene_diox"/>
    <property type="match status" value="1"/>
</dbReference>
<evidence type="ECO:0000313" key="3">
    <source>
        <dbReference type="Proteomes" id="UP000317332"/>
    </source>
</evidence>
<keyword evidence="1" id="KW-1003">Cell membrane</keyword>
<feature type="transmembrane region" description="Helical" evidence="1">
    <location>
        <begin position="33"/>
        <end position="51"/>
    </location>
</feature>
<keyword evidence="1" id="KW-1133">Transmembrane helix</keyword>
<dbReference type="RefSeq" id="WP_140990026.1">
    <property type="nucleotide sequence ID" value="NZ_VHIQ01000003.1"/>
</dbReference>
<feature type="transmembrane region" description="Helical" evidence="1">
    <location>
        <begin position="267"/>
        <end position="286"/>
    </location>
</feature>
<keyword evidence="3" id="KW-1185">Reference proteome</keyword>
<dbReference type="GO" id="GO:0005506">
    <property type="term" value="F:iron ion binding"/>
    <property type="evidence" value="ECO:0007669"/>
    <property type="project" value="UniProtKB-UniRule"/>
</dbReference>
<comment type="caution">
    <text evidence="2">The sequence shown here is derived from an EMBL/GenBank/DDBJ whole genome shotgun (WGS) entry which is preliminary data.</text>
</comment>
<comment type="similarity">
    <text evidence="1">Belongs to the Brp/Blh beta-carotene diooxygenase family.</text>
</comment>
<dbReference type="GO" id="GO:0016121">
    <property type="term" value="P:carotene catabolic process"/>
    <property type="evidence" value="ECO:0007669"/>
    <property type="project" value="UniProtKB-UniRule"/>
</dbReference>
<proteinExistence type="inferred from homology"/>
<comment type="function">
    <text evidence="1">Catalyzes the cleavage of beta-carotene at its central double bond (15,15') to yield two molecules of all-trans-retinal.</text>
</comment>